<sequence>MIVIRPILHWIGIPPVPIMAITKTIRYVFEMDKPKEPEQWSVDKYVTLLCKERYDPCYSSRLDELSSCKVTKLELYKEKNGLYHEFVLAYIRHSFIDKSGTEKIQTRVACLERIFKDAASSFDLTSKPDTPAPAVDSIVIYETKEDACASRDAYCCYVVDFSEPKGKGKGSDNPIPSNDDDTHSNLPNILDLAVAACTLNEIAENYSLFNTMRYWFANNLCRLLAQGRGYTVELRNKYRYKAGYFKQFPALASDGRITLCRSLSADALSPEARAKVVELSADSDNVIVPDSQEPPDASQFESEKTPSHFSQSTTITTNYYPKFIECHSKTIQRLRKADAEQNPERAAKEKAQAEVREKDEKLREIDEKLREIDEKLRERDEKLREKDEELERLRAALQMQSASSKEAGGSSAAPSSLAAQ</sequence>
<comment type="caution">
    <text evidence="2">The sequence shown here is derived from an EMBL/GenBank/DDBJ whole genome shotgun (WGS) entry which is preliminary data.</text>
</comment>
<proteinExistence type="predicted"/>
<name>A0AAW0FMU0_9APHY</name>
<feature type="region of interest" description="Disordered" evidence="1">
    <location>
        <begin position="394"/>
        <end position="420"/>
    </location>
</feature>
<feature type="region of interest" description="Disordered" evidence="1">
    <location>
        <begin position="285"/>
        <end position="312"/>
    </location>
</feature>
<protein>
    <submittedName>
        <fullName evidence="2">Uncharacterized protein</fullName>
    </submittedName>
</protein>
<feature type="compositionally biased region" description="Low complexity" evidence="1">
    <location>
        <begin position="401"/>
        <end position="420"/>
    </location>
</feature>
<gene>
    <name evidence="2" type="ORF">QCA50_016189</name>
</gene>
<evidence type="ECO:0000313" key="3">
    <source>
        <dbReference type="Proteomes" id="UP001385951"/>
    </source>
</evidence>
<dbReference type="Proteomes" id="UP001385951">
    <property type="component" value="Unassembled WGS sequence"/>
</dbReference>
<evidence type="ECO:0000313" key="2">
    <source>
        <dbReference type="EMBL" id="KAK7680879.1"/>
    </source>
</evidence>
<evidence type="ECO:0000256" key="1">
    <source>
        <dbReference type="SAM" id="MobiDB-lite"/>
    </source>
</evidence>
<accession>A0AAW0FMU0</accession>
<feature type="region of interest" description="Disordered" evidence="1">
    <location>
        <begin position="334"/>
        <end position="362"/>
    </location>
</feature>
<feature type="compositionally biased region" description="Basic and acidic residues" evidence="1">
    <location>
        <begin position="335"/>
        <end position="362"/>
    </location>
</feature>
<dbReference type="EMBL" id="JASBNA010000046">
    <property type="protein sequence ID" value="KAK7680879.1"/>
    <property type="molecule type" value="Genomic_DNA"/>
</dbReference>
<dbReference type="AlphaFoldDB" id="A0AAW0FMU0"/>
<keyword evidence="3" id="KW-1185">Reference proteome</keyword>
<organism evidence="2 3">
    <name type="scientific">Cerrena zonata</name>
    <dbReference type="NCBI Taxonomy" id="2478898"/>
    <lineage>
        <taxon>Eukaryota</taxon>
        <taxon>Fungi</taxon>
        <taxon>Dikarya</taxon>
        <taxon>Basidiomycota</taxon>
        <taxon>Agaricomycotina</taxon>
        <taxon>Agaricomycetes</taxon>
        <taxon>Polyporales</taxon>
        <taxon>Cerrenaceae</taxon>
        <taxon>Cerrena</taxon>
    </lineage>
</organism>
<reference evidence="2 3" key="1">
    <citation type="submission" date="2022-09" db="EMBL/GenBank/DDBJ databases">
        <authorList>
            <person name="Palmer J.M."/>
        </authorList>
    </citation>
    <scope>NUCLEOTIDE SEQUENCE [LARGE SCALE GENOMIC DNA]</scope>
    <source>
        <strain evidence="2 3">DSM 7382</strain>
    </source>
</reference>